<gene>
    <name evidence="1" type="ORF">LCGC14_0944330</name>
</gene>
<proteinExistence type="predicted"/>
<dbReference type="AlphaFoldDB" id="A0A0F9R2P9"/>
<name>A0A0F9R2P9_9ZZZZ</name>
<organism evidence="1">
    <name type="scientific">marine sediment metagenome</name>
    <dbReference type="NCBI Taxonomy" id="412755"/>
    <lineage>
        <taxon>unclassified sequences</taxon>
        <taxon>metagenomes</taxon>
        <taxon>ecological metagenomes</taxon>
    </lineage>
</organism>
<reference evidence="1" key="1">
    <citation type="journal article" date="2015" name="Nature">
        <title>Complex archaea that bridge the gap between prokaryotes and eukaryotes.</title>
        <authorList>
            <person name="Spang A."/>
            <person name="Saw J.H."/>
            <person name="Jorgensen S.L."/>
            <person name="Zaremba-Niedzwiedzka K."/>
            <person name="Martijn J."/>
            <person name="Lind A.E."/>
            <person name="van Eijk R."/>
            <person name="Schleper C."/>
            <person name="Guy L."/>
            <person name="Ettema T.J."/>
        </authorList>
    </citation>
    <scope>NUCLEOTIDE SEQUENCE</scope>
</reference>
<evidence type="ECO:0000313" key="1">
    <source>
        <dbReference type="EMBL" id="KKN19576.1"/>
    </source>
</evidence>
<comment type="caution">
    <text evidence="1">The sequence shown here is derived from an EMBL/GenBank/DDBJ whole genome shotgun (WGS) entry which is preliminary data.</text>
</comment>
<dbReference type="EMBL" id="LAZR01003322">
    <property type="protein sequence ID" value="KKN19576.1"/>
    <property type="molecule type" value="Genomic_DNA"/>
</dbReference>
<accession>A0A0F9R2P9</accession>
<sequence>MYKKKTYRKKESFRSDRPLPILSKALFESKIRLNKIPEVKNVTVLQFDNLDRTLVVLASVNTKYNTDLQSRLYAAHHDLHARFKKRGINLDVSFGW</sequence>
<protein>
    <submittedName>
        <fullName evidence="1">Uncharacterized protein</fullName>
    </submittedName>
</protein>